<dbReference type="Gene3D" id="1.10.10.1110">
    <property type="entry name" value="Methyltransferase PG1098, N-terminal domain"/>
    <property type="match status" value="1"/>
</dbReference>
<dbReference type="Pfam" id="PF18096">
    <property type="entry name" value="Thump_like"/>
    <property type="match status" value="1"/>
</dbReference>
<dbReference type="SUPFAM" id="SSF53335">
    <property type="entry name" value="S-adenosyl-L-methionine-dependent methyltransferases"/>
    <property type="match status" value="1"/>
</dbReference>
<evidence type="ECO:0000313" key="2">
    <source>
        <dbReference type="EMBL" id="HED30467.1"/>
    </source>
</evidence>
<name>A0A831SRA8_PROAE</name>
<proteinExistence type="predicted"/>
<protein>
    <recommendedName>
        <fullName evidence="1">THUMP-like domain-containing protein</fullName>
    </recommendedName>
</protein>
<organism evidence="2">
    <name type="scientific">Prosthecochloris aestuarii</name>
    <dbReference type="NCBI Taxonomy" id="1102"/>
    <lineage>
        <taxon>Bacteria</taxon>
        <taxon>Pseudomonadati</taxon>
        <taxon>Chlorobiota</taxon>
        <taxon>Chlorobiia</taxon>
        <taxon>Chlorobiales</taxon>
        <taxon>Chlorobiaceae</taxon>
        <taxon>Prosthecochloris</taxon>
    </lineage>
</organism>
<evidence type="ECO:0000259" key="1">
    <source>
        <dbReference type="Pfam" id="PF18096"/>
    </source>
</evidence>
<reference evidence="2" key="1">
    <citation type="journal article" date="2020" name="mSystems">
        <title>Genome- and Community-Level Interaction Insights into Carbon Utilization and Element Cycling Functions of Hydrothermarchaeota in Hydrothermal Sediment.</title>
        <authorList>
            <person name="Zhou Z."/>
            <person name="Liu Y."/>
            <person name="Xu W."/>
            <person name="Pan J."/>
            <person name="Luo Z.H."/>
            <person name="Li M."/>
        </authorList>
    </citation>
    <scope>NUCLEOTIDE SEQUENCE [LARGE SCALE GENOMIC DNA]</scope>
    <source>
        <strain evidence="2">SpSt-1181</strain>
    </source>
</reference>
<dbReference type="Gene3D" id="3.40.50.150">
    <property type="entry name" value="Vaccinia Virus protein VP39"/>
    <property type="match status" value="1"/>
</dbReference>
<feature type="domain" description="THUMP-like" evidence="1">
    <location>
        <begin position="327"/>
        <end position="398"/>
    </location>
</feature>
<gene>
    <name evidence="2" type="ORF">ENN50_02000</name>
</gene>
<dbReference type="Proteomes" id="UP000886335">
    <property type="component" value="Unassembled WGS sequence"/>
</dbReference>
<accession>A0A831SRA8</accession>
<dbReference type="AlphaFoldDB" id="A0A831SRA8"/>
<dbReference type="InterPro" id="IPR041497">
    <property type="entry name" value="Thump-like"/>
</dbReference>
<sequence length="402" mass="44642">MTLQELQELQRSDVLACIGQYEDHDPADFAMRFHDRPDLPVRAVAEQIVCRRKVSGKLPFFSGKDLLFTPRALEQASGEAAALWKAGLMQGERLLDLTGGLGSDSFFLSRRFDEVLYCERDELLAALADWNFAALGAENISIHCRDGIELLAELPDNSLDWIYVDPDRRSNGRRVAGLSSASPDVVAHHDLLLRKAPRLCIKASPALETTGLQQLLPSLHTVVVLSVEGECREILLLCDRASLSSGLEVEVRAVCLSGAREWALCSRQSEAPVRSVAPLPGKFLIEPDPAIIKSRLTALAAERYGLQFVNSSVDYLTADHCAEELPGRRFSIEAVLPYKPSSLKSFFRNNDISAASIQRRDFPHSLDILRRKFRLAESPERFLFFTRSSSGSFVCLVCLRVG</sequence>
<dbReference type="InterPro" id="IPR029063">
    <property type="entry name" value="SAM-dependent_MTases_sf"/>
</dbReference>
<comment type="caution">
    <text evidence="2">The sequence shown here is derived from an EMBL/GenBank/DDBJ whole genome shotgun (WGS) entry which is preliminary data.</text>
</comment>
<dbReference type="EMBL" id="DSBW01000049">
    <property type="protein sequence ID" value="HED30467.1"/>
    <property type="molecule type" value="Genomic_DNA"/>
</dbReference>